<comment type="caution">
    <text evidence="9">The sequence shown here is derived from an EMBL/GenBank/DDBJ whole genome shotgun (WGS) entry which is preliminary data.</text>
</comment>
<keyword evidence="6 8" id="KW-0472">Membrane</keyword>
<dbReference type="EMBL" id="QQBG01000006">
    <property type="protein sequence ID" value="RDB31832.1"/>
    <property type="molecule type" value="Genomic_DNA"/>
</dbReference>
<accession>A0A369KE02</accession>
<keyword evidence="5 8" id="KW-1133">Transmembrane helix</keyword>
<dbReference type="GO" id="GO:0043190">
    <property type="term" value="C:ATP-binding cassette (ABC) transporter complex"/>
    <property type="evidence" value="ECO:0007669"/>
    <property type="project" value="InterPro"/>
</dbReference>
<dbReference type="PANTHER" id="PTHR30477:SF0">
    <property type="entry name" value="METAL TRANSPORT SYSTEM MEMBRANE PROTEIN TM_0125-RELATED"/>
    <property type="match status" value="1"/>
</dbReference>
<evidence type="ECO:0000256" key="7">
    <source>
        <dbReference type="RuleBase" id="RU003943"/>
    </source>
</evidence>
<dbReference type="PANTHER" id="PTHR30477">
    <property type="entry name" value="ABC-TRANSPORTER METAL-BINDING PROTEIN"/>
    <property type="match status" value="1"/>
</dbReference>
<keyword evidence="10" id="KW-1185">Reference proteome</keyword>
<evidence type="ECO:0000256" key="8">
    <source>
        <dbReference type="SAM" id="Phobius"/>
    </source>
</evidence>
<gene>
    <name evidence="9" type="ORF">HAT2_00058</name>
</gene>
<dbReference type="GO" id="GO:0055085">
    <property type="term" value="P:transmembrane transport"/>
    <property type="evidence" value="ECO:0007669"/>
    <property type="project" value="InterPro"/>
</dbReference>
<dbReference type="AlphaFoldDB" id="A0A369KE02"/>
<keyword evidence="4 7" id="KW-0812">Transmembrane</keyword>
<keyword evidence="3" id="KW-1003">Cell membrane</keyword>
<dbReference type="OrthoDB" id="9788905at2"/>
<keyword evidence="7" id="KW-0813">Transport</keyword>
<dbReference type="InterPro" id="IPR037294">
    <property type="entry name" value="ABC_BtuC-like"/>
</dbReference>
<dbReference type="SUPFAM" id="SSF81345">
    <property type="entry name" value="ABC transporter involved in vitamin B12 uptake, BtuC"/>
    <property type="match status" value="1"/>
</dbReference>
<reference evidence="9 10" key="1">
    <citation type="submission" date="2018-07" db="EMBL/GenBank/DDBJ databases">
        <title>Comparative genomics of the Candidatus Parilichlamydiaceae reveals evidence of convergent evolution and genome reduction in the phylum Chlamydiae.</title>
        <authorList>
            <person name="Taylor-Brown A."/>
            <person name="Polkinghorne A."/>
        </authorList>
    </citation>
    <scope>NUCLEOTIDE SEQUENCE [LARGE SCALE GENOMIC DNA]</scope>
    <source>
        <strain evidence="9 10">Hat2</strain>
    </source>
</reference>
<evidence type="ECO:0000256" key="5">
    <source>
        <dbReference type="ARBA" id="ARBA00022989"/>
    </source>
</evidence>
<feature type="transmembrane region" description="Helical" evidence="8">
    <location>
        <begin position="100"/>
        <end position="118"/>
    </location>
</feature>
<feature type="transmembrane region" description="Helical" evidence="8">
    <location>
        <begin position="287"/>
        <end position="308"/>
    </location>
</feature>
<evidence type="ECO:0000256" key="3">
    <source>
        <dbReference type="ARBA" id="ARBA00022475"/>
    </source>
</evidence>
<evidence type="ECO:0000256" key="1">
    <source>
        <dbReference type="ARBA" id="ARBA00004429"/>
    </source>
</evidence>
<feature type="transmembrane region" description="Helical" evidence="8">
    <location>
        <begin position="214"/>
        <end position="241"/>
    </location>
</feature>
<proteinExistence type="inferred from homology"/>
<feature type="transmembrane region" description="Helical" evidence="8">
    <location>
        <begin position="12"/>
        <end position="31"/>
    </location>
</feature>
<evidence type="ECO:0000256" key="6">
    <source>
        <dbReference type="ARBA" id="ARBA00023136"/>
    </source>
</evidence>
<organism evidence="9 10">
    <name type="scientific">Candidatus Similichlamydia laticola</name>
    <dbReference type="NCBI Taxonomy" id="2170265"/>
    <lineage>
        <taxon>Bacteria</taxon>
        <taxon>Pseudomonadati</taxon>
        <taxon>Chlamydiota</taxon>
        <taxon>Chlamydiia</taxon>
        <taxon>Parachlamydiales</taxon>
        <taxon>Candidatus Parilichlamydiaceae</taxon>
        <taxon>Candidatus Similichlamydia</taxon>
    </lineage>
</organism>
<comment type="subcellular location">
    <subcellularLocation>
        <location evidence="1">Cell inner membrane</location>
        <topology evidence="1">Multi-pass membrane protein</topology>
    </subcellularLocation>
    <subcellularLocation>
        <location evidence="7">Cell membrane</location>
        <topology evidence="7">Multi-pass membrane protein</topology>
    </subcellularLocation>
</comment>
<feature type="transmembrane region" description="Helical" evidence="8">
    <location>
        <begin position="171"/>
        <end position="193"/>
    </location>
</feature>
<dbReference type="RefSeq" id="WP_114544050.1">
    <property type="nucleotide sequence ID" value="NZ_QQBG01000006.1"/>
</dbReference>
<dbReference type="InterPro" id="IPR001626">
    <property type="entry name" value="ABC_TroCD"/>
</dbReference>
<name>A0A369KE02_9BACT</name>
<protein>
    <submittedName>
        <fullName evidence="9">Manganese ABC transporter, inner membrane permease protein SitD</fullName>
    </submittedName>
</protein>
<feature type="transmembrane region" description="Helical" evidence="8">
    <location>
        <begin position="70"/>
        <end position="88"/>
    </location>
</feature>
<feature type="transmembrane region" description="Helical" evidence="8">
    <location>
        <begin position="130"/>
        <end position="151"/>
    </location>
</feature>
<evidence type="ECO:0000313" key="10">
    <source>
        <dbReference type="Proteomes" id="UP000253816"/>
    </source>
</evidence>
<dbReference type="Pfam" id="PF00950">
    <property type="entry name" value="ABC-3"/>
    <property type="match status" value="1"/>
</dbReference>
<sequence>MVASLPYCQADFFDFFSILLGRLLSGAFFQDMAADEMQMVCLASLGCLSAYVGSLLYLSRMTMLANTVSHTSLVGIVIGTLVTAPSRLEEWHHPVSSQAILIGACVSAGLTAALTHVFRNRLKIREDASLALVFSILFALGVAGVSLFWGNSHVGLDLVMGNLELVTFPDVALLSGVAGINVLICLLLRRGFIAFIFDQELLSCWFRYSSLFEALLLFQVALIVTASLRVMGLFLPLAYLVGIPMWSRSVSNCVADMWKNGALLSVFLSVLSVALARACLTSFDLALSSSGVSIVCLLSVHLLSWPVFRAS</sequence>
<evidence type="ECO:0000313" key="9">
    <source>
        <dbReference type="EMBL" id="RDB31832.1"/>
    </source>
</evidence>
<comment type="similarity">
    <text evidence="2 7">Belongs to the ABC-3 integral membrane protein family.</text>
</comment>
<feature type="transmembrane region" description="Helical" evidence="8">
    <location>
        <begin position="261"/>
        <end position="280"/>
    </location>
</feature>
<evidence type="ECO:0000256" key="4">
    <source>
        <dbReference type="ARBA" id="ARBA00022692"/>
    </source>
</evidence>
<dbReference type="Proteomes" id="UP000253816">
    <property type="component" value="Unassembled WGS sequence"/>
</dbReference>
<evidence type="ECO:0000256" key="2">
    <source>
        <dbReference type="ARBA" id="ARBA00008034"/>
    </source>
</evidence>
<feature type="transmembrane region" description="Helical" evidence="8">
    <location>
        <begin position="37"/>
        <end position="58"/>
    </location>
</feature>